<feature type="domain" description="EGF-like" evidence="21">
    <location>
        <begin position="741"/>
        <end position="776"/>
    </location>
</feature>
<feature type="disulfide bond" evidence="18">
    <location>
        <begin position="653"/>
        <end position="662"/>
    </location>
</feature>
<accession>A0A4W2CTR0</accession>
<keyword evidence="12 18" id="KW-1015">Disulfide bond</keyword>
<dbReference type="Proteomes" id="UP000314981">
    <property type="component" value="Chromosome 2"/>
</dbReference>
<feature type="disulfide bond" evidence="18">
    <location>
        <begin position="358"/>
        <end position="367"/>
    </location>
</feature>
<feature type="domain" description="EGF-like" evidence="21">
    <location>
        <begin position="320"/>
        <end position="368"/>
    </location>
</feature>
<evidence type="ECO:0000256" key="17">
    <source>
        <dbReference type="ARBA" id="ARBA00069463"/>
    </source>
</evidence>
<keyword evidence="11 20" id="KW-0472">Membrane</keyword>
<evidence type="ECO:0000256" key="18">
    <source>
        <dbReference type="PROSITE-ProRule" id="PRU00076"/>
    </source>
</evidence>
<evidence type="ECO:0000256" key="16">
    <source>
        <dbReference type="ARBA" id="ARBA00062191"/>
    </source>
</evidence>
<dbReference type="FunFam" id="2.10.25.10:FF:000377">
    <property type="entry name" value="Delta/notch like EGF repeat containing"/>
    <property type="match status" value="1"/>
</dbReference>
<dbReference type="Gene3D" id="2.10.25.10">
    <property type="entry name" value="Laminin"/>
    <property type="match status" value="10"/>
</dbReference>
<dbReference type="STRING" id="30522.A0A4W2CTR0"/>
<dbReference type="GO" id="GO:0005509">
    <property type="term" value="F:calcium ion binding"/>
    <property type="evidence" value="ECO:0007669"/>
    <property type="project" value="InterPro"/>
</dbReference>
<dbReference type="Ensembl" id="ENSBIXT00000026690.1">
    <property type="protein sequence ID" value="ENSBIXP00000015316.1"/>
    <property type="gene ID" value="ENSBIXG00000019859.1"/>
</dbReference>
<reference evidence="22" key="2">
    <citation type="submission" date="2025-05" db="UniProtKB">
        <authorList>
            <consortium name="Ensembl"/>
        </authorList>
    </citation>
    <scope>IDENTIFICATION</scope>
</reference>
<evidence type="ECO:0000313" key="24">
    <source>
        <dbReference type="Proteomes" id="UP000429181"/>
    </source>
</evidence>
<dbReference type="SUPFAM" id="SSF57196">
    <property type="entry name" value="EGF/Laminin"/>
    <property type="match status" value="3"/>
</dbReference>
<feature type="disulfide bond" evidence="18">
    <location>
        <begin position="880"/>
        <end position="889"/>
    </location>
</feature>
<keyword evidence="3 18" id="KW-0245">EGF-like domain</keyword>
<dbReference type="InterPro" id="IPR000152">
    <property type="entry name" value="EGF-type_Asp/Asn_hydroxyl_site"/>
</dbReference>
<feature type="domain" description="EGF-like" evidence="21">
    <location>
        <begin position="778"/>
        <end position="814"/>
    </location>
</feature>
<dbReference type="RefSeq" id="XP_027371162.1">
    <property type="nucleotide sequence ID" value="XM_027515361.1"/>
</dbReference>
<evidence type="ECO:0000256" key="2">
    <source>
        <dbReference type="ARBA" id="ARBA00022475"/>
    </source>
</evidence>
<dbReference type="PROSITE" id="PS00010">
    <property type="entry name" value="ASX_HYDROXYL"/>
    <property type="match status" value="2"/>
</dbReference>
<dbReference type="FunFam" id="2.10.25.10:FF:000667">
    <property type="entry name" value="Delta/notch like EGF repeat containing"/>
    <property type="match status" value="1"/>
</dbReference>
<dbReference type="Pfam" id="PF19330">
    <property type="entry name" value="DNER_C"/>
    <property type="match status" value="1"/>
</dbReference>
<feature type="domain" description="EGF-like" evidence="21">
    <location>
        <begin position="582"/>
        <end position="621"/>
    </location>
</feature>
<feature type="region of interest" description="Disordered" evidence="19">
    <location>
        <begin position="159"/>
        <end position="287"/>
    </location>
</feature>
<dbReference type="PROSITE" id="PS01186">
    <property type="entry name" value="EGF_2"/>
    <property type="match status" value="7"/>
</dbReference>
<keyword evidence="8" id="KW-0106">Calcium</keyword>
<feature type="disulfide bond" evidence="18">
    <location>
        <begin position="729"/>
        <end position="738"/>
    </location>
</feature>
<evidence type="ECO:0000256" key="15">
    <source>
        <dbReference type="ARBA" id="ARBA00023180"/>
    </source>
</evidence>
<evidence type="ECO:0000256" key="19">
    <source>
        <dbReference type="SAM" id="MobiDB-lite"/>
    </source>
</evidence>
<evidence type="ECO:0000313" key="22">
    <source>
        <dbReference type="Ensembl" id="ENSBIXP00000015316.1"/>
    </source>
</evidence>
<name>A0A4W2CTR0_BOBOX</name>
<organism evidence="22 23">
    <name type="scientific">Bos indicus x Bos taurus</name>
    <name type="common">Hybrid cattle</name>
    <dbReference type="NCBI Taxonomy" id="30522"/>
    <lineage>
        <taxon>Eukaryota</taxon>
        <taxon>Metazoa</taxon>
        <taxon>Chordata</taxon>
        <taxon>Craniata</taxon>
        <taxon>Vertebrata</taxon>
        <taxon>Euteleostomi</taxon>
        <taxon>Mammalia</taxon>
        <taxon>Eutheria</taxon>
        <taxon>Laurasiatheria</taxon>
        <taxon>Artiodactyla</taxon>
        <taxon>Ruminantia</taxon>
        <taxon>Pecora</taxon>
        <taxon>Bovidae</taxon>
        <taxon>Bovinae</taxon>
        <taxon>Bos</taxon>
    </lineage>
</organism>
<dbReference type="Pfam" id="PF00008">
    <property type="entry name" value="EGF"/>
    <property type="match status" value="5"/>
</dbReference>
<dbReference type="InterPro" id="IPR009030">
    <property type="entry name" value="Growth_fac_rcpt_cys_sf"/>
</dbReference>
<dbReference type="InterPro" id="IPR045769">
    <property type="entry name" value="DNER_C"/>
</dbReference>
<comment type="caution">
    <text evidence="18">Lacks conserved residue(s) required for the propagation of feature annotation.</text>
</comment>
<feature type="compositionally biased region" description="Pro residues" evidence="19">
    <location>
        <begin position="213"/>
        <end position="225"/>
    </location>
</feature>
<evidence type="ECO:0000256" key="11">
    <source>
        <dbReference type="ARBA" id="ARBA00023136"/>
    </source>
</evidence>
<evidence type="ECO:0000256" key="14">
    <source>
        <dbReference type="ARBA" id="ARBA00023170"/>
    </source>
</evidence>
<evidence type="ECO:0000256" key="7">
    <source>
        <dbReference type="ARBA" id="ARBA00022737"/>
    </source>
</evidence>
<evidence type="ECO:0000256" key="1">
    <source>
        <dbReference type="ARBA" id="ARBA00004251"/>
    </source>
</evidence>
<keyword evidence="2" id="KW-1003">Cell membrane</keyword>
<evidence type="ECO:0000256" key="13">
    <source>
        <dbReference type="ARBA" id="ARBA00023159"/>
    </source>
</evidence>
<feature type="disulfide bond" evidence="18">
    <location>
        <begin position="804"/>
        <end position="813"/>
    </location>
</feature>
<dbReference type="SUPFAM" id="SSF57184">
    <property type="entry name" value="Growth factor receptor domain"/>
    <property type="match status" value="2"/>
</dbReference>
<proteinExistence type="predicted"/>
<evidence type="ECO:0000313" key="23">
    <source>
        <dbReference type="Proteomes" id="UP000314981"/>
    </source>
</evidence>
<keyword evidence="13" id="KW-0010">Activator</keyword>
<evidence type="ECO:0000256" key="3">
    <source>
        <dbReference type="ARBA" id="ARBA00022536"/>
    </source>
</evidence>
<dbReference type="SMART" id="SM00179">
    <property type="entry name" value="EGF_CA"/>
    <property type="match status" value="7"/>
</dbReference>
<keyword evidence="7" id="KW-0677">Repeat</keyword>
<feature type="disulfide bond" evidence="18">
    <location>
        <begin position="374"/>
        <end position="384"/>
    </location>
</feature>
<feature type="disulfide bond" evidence="18">
    <location>
        <begin position="766"/>
        <end position="775"/>
    </location>
</feature>
<dbReference type="PANTHER" id="PTHR24049">
    <property type="entry name" value="CRUMBS FAMILY MEMBER"/>
    <property type="match status" value="1"/>
</dbReference>
<dbReference type="FunFam" id="2.10.25.10:FF:000566">
    <property type="entry name" value="delta and Notch-like epidermal growth factor-related receptor"/>
    <property type="match status" value="1"/>
</dbReference>
<comment type="subunit">
    <text evidence="16">Interacts with AP1G1. Interacts with NOTCH1.</text>
</comment>
<dbReference type="PROSITE" id="PS50026">
    <property type="entry name" value="EGF_3"/>
    <property type="match status" value="10"/>
</dbReference>
<keyword evidence="23" id="KW-1185">Reference proteome</keyword>
<dbReference type="GO" id="GO:0007417">
    <property type="term" value="P:central nervous system development"/>
    <property type="evidence" value="ECO:0007669"/>
    <property type="project" value="Ensembl"/>
</dbReference>
<feature type="domain" description="EGF-like" evidence="21">
    <location>
        <begin position="370"/>
        <end position="406"/>
    </location>
</feature>
<evidence type="ECO:0000256" key="4">
    <source>
        <dbReference type="ARBA" id="ARBA00022553"/>
    </source>
</evidence>
<keyword evidence="9" id="KW-0914">Notch signaling pathway</keyword>
<evidence type="ECO:0000256" key="12">
    <source>
        <dbReference type="ARBA" id="ARBA00023157"/>
    </source>
</evidence>
<dbReference type="InterPro" id="IPR051022">
    <property type="entry name" value="Notch_Cell-Fate_Det"/>
</dbReference>
<evidence type="ECO:0000256" key="6">
    <source>
        <dbReference type="ARBA" id="ARBA00022729"/>
    </source>
</evidence>
<feature type="disulfide bond" evidence="18">
    <location>
        <begin position="691"/>
        <end position="700"/>
    </location>
</feature>
<feature type="disulfide bond" evidence="18">
    <location>
        <begin position="842"/>
        <end position="851"/>
    </location>
</feature>
<dbReference type="InterPro" id="IPR000742">
    <property type="entry name" value="EGF"/>
</dbReference>
<feature type="domain" description="EGF-like" evidence="21">
    <location>
        <begin position="665"/>
        <end position="701"/>
    </location>
</feature>
<dbReference type="GO" id="GO:0010001">
    <property type="term" value="P:glial cell differentiation"/>
    <property type="evidence" value="ECO:0007669"/>
    <property type="project" value="Ensembl"/>
</dbReference>
<feature type="domain" description="EGF-like" evidence="21">
    <location>
        <begin position="703"/>
        <end position="739"/>
    </location>
</feature>
<dbReference type="GO" id="GO:0005769">
    <property type="term" value="C:early endosome"/>
    <property type="evidence" value="ECO:0007669"/>
    <property type="project" value="Ensembl"/>
</dbReference>
<dbReference type="FunFam" id="2.10.25.10:FF:000597">
    <property type="entry name" value="Delta/notch-like EGF repeat containing"/>
    <property type="match status" value="1"/>
</dbReference>
<evidence type="ECO:0000256" key="10">
    <source>
        <dbReference type="ARBA" id="ARBA00022989"/>
    </source>
</evidence>
<evidence type="ECO:0000256" key="9">
    <source>
        <dbReference type="ARBA" id="ARBA00022976"/>
    </source>
</evidence>
<keyword evidence="10 20" id="KW-1133">Transmembrane helix</keyword>
<dbReference type="CDD" id="cd00054">
    <property type="entry name" value="EGF_CA"/>
    <property type="match status" value="6"/>
</dbReference>
<dbReference type="GO" id="GO:0005886">
    <property type="term" value="C:plasma membrane"/>
    <property type="evidence" value="ECO:0007669"/>
    <property type="project" value="UniProtKB-SubCell"/>
</dbReference>
<keyword evidence="4" id="KW-0597">Phosphoprotein</keyword>
<keyword evidence="15" id="KW-0325">Glycoprotein</keyword>
<keyword evidence="6" id="KW-0732">Signal</keyword>
<dbReference type="GO" id="GO:0007219">
    <property type="term" value="P:Notch signaling pathway"/>
    <property type="evidence" value="ECO:0007669"/>
    <property type="project" value="UniProtKB-KW"/>
</dbReference>
<dbReference type="OMA" id="IQQSSAC"/>
<dbReference type="GeneID" id="113876295"/>
<dbReference type="FunFam" id="2.10.25.10:FF:000424">
    <property type="entry name" value="Delta and Notch-like epidermal growth factor-related receptor"/>
    <property type="match status" value="1"/>
</dbReference>
<keyword evidence="14" id="KW-0675">Receptor</keyword>
<dbReference type="InterPro" id="IPR013032">
    <property type="entry name" value="EGF-like_CS"/>
</dbReference>
<dbReference type="InterPro" id="IPR001881">
    <property type="entry name" value="EGF-like_Ca-bd_dom"/>
</dbReference>
<dbReference type="FunFam" id="2.10.25.10:FF:000609">
    <property type="entry name" value="delta and Notch-like epidermal growth factor-related receptor"/>
    <property type="match status" value="1"/>
</dbReference>
<dbReference type="GO" id="GO:0043025">
    <property type="term" value="C:neuronal cell body"/>
    <property type="evidence" value="ECO:0007669"/>
    <property type="project" value="Ensembl"/>
</dbReference>
<dbReference type="PROSITE" id="PS00022">
    <property type="entry name" value="EGF_1"/>
    <property type="match status" value="10"/>
</dbReference>
<feature type="disulfide bond" evidence="18">
    <location>
        <begin position="611"/>
        <end position="620"/>
    </location>
</feature>
<protein>
    <recommendedName>
        <fullName evidence="17">Delta and Notch-like epidermal growth factor-related receptor</fullName>
    </recommendedName>
</protein>
<feature type="compositionally biased region" description="Basic residues" evidence="19">
    <location>
        <begin position="256"/>
        <end position="270"/>
    </location>
</feature>
<dbReference type="PROSITE" id="PS01187">
    <property type="entry name" value="EGF_CA"/>
    <property type="match status" value="1"/>
</dbReference>
<dbReference type="GO" id="GO:0030425">
    <property type="term" value="C:dendrite"/>
    <property type="evidence" value="ECO:0007669"/>
    <property type="project" value="Ensembl"/>
</dbReference>
<dbReference type="FunFam" id="2.10.25.10:FF:000523">
    <property type="entry name" value="Delta/notch like EGF repeat containing"/>
    <property type="match status" value="1"/>
</dbReference>
<dbReference type="GO" id="GO:0005112">
    <property type="term" value="F:Notch binding"/>
    <property type="evidence" value="ECO:0007669"/>
    <property type="project" value="Ensembl"/>
</dbReference>
<dbReference type="SMART" id="SM00181">
    <property type="entry name" value="EGF"/>
    <property type="match status" value="10"/>
</dbReference>
<feature type="transmembrane region" description="Helical" evidence="20">
    <location>
        <begin position="912"/>
        <end position="935"/>
    </location>
</feature>
<dbReference type="PANTHER" id="PTHR24049:SF41">
    <property type="entry name" value="ATTRACTIN"/>
    <property type="match status" value="1"/>
</dbReference>
<dbReference type="InterPro" id="IPR018097">
    <property type="entry name" value="EGF_Ca-bd_CS"/>
</dbReference>
<dbReference type="Pfam" id="PF12661">
    <property type="entry name" value="hEGF"/>
    <property type="match status" value="2"/>
</dbReference>
<dbReference type="CTD" id="92737"/>
<feature type="disulfide bond" evidence="18">
    <location>
        <begin position="745"/>
        <end position="755"/>
    </location>
</feature>
<dbReference type="AlphaFoldDB" id="A0A4W2CTR0"/>
<evidence type="ECO:0000256" key="8">
    <source>
        <dbReference type="ARBA" id="ARBA00022837"/>
    </source>
</evidence>
<evidence type="ECO:0000256" key="20">
    <source>
        <dbReference type="SAM" id="Phobius"/>
    </source>
</evidence>
<feature type="region of interest" description="Disordered" evidence="19">
    <location>
        <begin position="25"/>
        <end position="68"/>
    </location>
</feature>
<dbReference type="GeneTree" id="ENSGT00940000158872"/>
<sequence length="1010" mass="106234">MAGLDTLIPRPLSALPCHSQTFPSGAAGSALGKGQALGQHQGQGPWGALRRTQGHSLPSRPHRSAVVGAPGLGGGAGGAVCVGRSVVAGGGVGKEPRERDKAGLRYGLADSAPRGRGRLRPVGQLLVPRRARAARHLEARKVLPALALTPSTPLFFPSPSELPASPASPPLSPKAAFGHTSDSDRTPRGWGPPVGLSAPPAPTPGLGGRVPTSLPPLPARSPAPAGPAHKPRPPLPREPLIPHLQEAPGPTELCSRRQHHHSRRQRRRRAPAPAPAPAPSPSAMQPRRAPAPALLLLLLLGAGPRSGCLASPVPAAPLPVPGPCSAQPCQNGGVCSQLPAPDPQSPAAAGEPGYSCTCPAGVSGTNCQLVADPCTSNPCHHGNCSSSSSDGYLCICNEGYEGPNCEQALSSVPASGWTESTAPRQLQPVPATQEPEIMLPRSQATITLPTWQPKTGQKVVEMKWDQVEVVPDIACGNASANSSAGGRLVSFEVPQNTSVKIRQDATASLILLWKVTATGFQQCSLIDGRSVTLLQAPGGLVLLEEMLALGQNHFIGFVNDSITKSIVALRLTLVVKTSTCVPGESRANDLECSGRGRCSTKPSEATFSCNCDDQYTGTFCEEFDACQKKPCQNNASCVDAKEKQDGGNFTCVCLAGYTGELCQSKIDYCILDPCRNGATCTSNLSGFTCQCLEGYLGSTCEEKVDPCASAPCQNNGTCYADGLHFGCSCSAGFTGPACAQLVDFCALSPCAHGTCRSVGTSYKCLCDPGYHGLYCEEEYDECVSAPCLNAATCRDLVNGYECVCLAEYKGIHCESYKDPCANVSCLNGGTCDSEGLNGTCVCTPGFTGEECDIDINECDSNPCHHAGTCLDQPNGYTCHCPHGWVGANCEIHLQWKSGHMAESLTNMPRHSLYIIIGALCVAFILMLIILIVGICRISRIEYQGSARPAYEDFYNCRSIDSEFSNAIASIRHARFGKKSRPAMYDVTPIAYEDYSPDDKPLVTLIKTKDL</sequence>
<feature type="disulfide bond" evidence="18">
    <location>
        <begin position="396"/>
        <end position="405"/>
    </location>
</feature>
<dbReference type="FunFam" id="2.10.25.10:FF:000247">
    <property type="entry name" value="Delta/notch like EGF repeat containing"/>
    <property type="match status" value="1"/>
</dbReference>
<dbReference type="FunFam" id="2.10.25.10:FF:000703">
    <property type="entry name" value="Delta/notch like EGF repeat containing"/>
    <property type="match status" value="1"/>
</dbReference>
<keyword evidence="5 20" id="KW-0812">Transmembrane</keyword>
<feature type="disulfide bond" evidence="18">
    <location>
        <begin position="592"/>
        <end position="609"/>
    </location>
</feature>
<dbReference type="Ensembl" id="ENSBIXT00005022930.1">
    <property type="protein sequence ID" value="ENSBIXP00005013198.1"/>
    <property type="gene ID" value="ENSBIXG00005017340.1"/>
</dbReference>
<feature type="domain" description="EGF-like" evidence="21">
    <location>
        <begin position="816"/>
        <end position="852"/>
    </location>
</feature>
<reference evidence="23 24" key="1">
    <citation type="submission" date="2018-11" db="EMBL/GenBank/DDBJ databases">
        <title>Haplotype-resolved cattle genomes.</title>
        <authorList>
            <person name="Low W.Y."/>
            <person name="Tearle R."/>
            <person name="Bickhart D.M."/>
            <person name="Rosen B.D."/>
            <person name="Koren S."/>
            <person name="Rhie A."/>
            <person name="Hiendleder S."/>
            <person name="Phillippy A.M."/>
            <person name="Smith T.P.L."/>
            <person name="Williams J.L."/>
        </authorList>
    </citation>
    <scope>NUCLEOTIDE SEQUENCE [LARGE SCALE GENOMIC DNA]</scope>
</reference>
<dbReference type="FunFam" id="2.10.25.10:FF:001004">
    <property type="entry name" value="Delta/notch like EGF repeat containing"/>
    <property type="match status" value="1"/>
</dbReference>
<comment type="subcellular location">
    <subcellularLocation>
        <location evidence="1">Cell membrane</location>
        <topology evidence="1">Single-pass type I membrane protein</topology>
    </subcellularLocation>
</comment>
<feature type="domain" description="EGF-like" evidence="21">
    <location>
        <begin position="854"/>
        <end position="890"/>
    </location>
</feature>
<dbReference type="Proteomes" id="UP000429181">
    <property type="component" value="Chromosome 2"/>
</dbReference>
<evidence type="ECO:0000259" key="21">
    <source>
        <dbReference type="PROSITE" id="PS50026"/>
    </source>
</evidence>
<dbReference type="GO" id="GO:0048741">
    <property type="term" value="P:skeletal muscle fiber development"/>
    <property type="evidence" value="ECO:0007669"/>
    <property type="project" value="Ensembl"/>
</dbReference>
<dbReference type="GO" id="GO:0007220">
    <property type="term" value="P:Notch receptor processing"/>
    <property type="evidence" value="ECO:0007669"/>
    <property type="project" value="Ensembl"/>
</dbReference>
<evidence type="ECO:0000256" key="5">
    <source>
        <dbReference type="ARBA" id="ARBA00022692"/>
    </source>
</evidence>
<gene>
    <name evidence="22" type="primary">DNER</name>
</gene>
<feature type="domain" description="EGF-like" evidence="21">
    <location>
        <begin position="622"/>
        <end position="663"/>
    </location>
</feature>